<accession>A0A5J9TS16</accession>
<comment type="caution">
    <text evidence="2">The sequence shown here is derived from an EMBL/GenBank/DDBJ whole genome shotgun (WGS) entry which is preliminary data.</text>
</comment>
<dbReference type="Gramene" id="TVU14119">
    <property type="protein sequence ID" value="TVU14119"/>
    <property type="gene ID" value="EJB05_37565"/>
</dbReference>
<dbReference type="EMBL" id="RWGY01000031">
    <property type="protein sequence ID" value="TVU14119.1"/>
    <property type="molecule type" value="Genomic_DNA"/>
</dbReference>
<keyword evidence="3" id="KW-1185">Reference proteome</keyword>
<gene>
    <name evidence="2" type="ORF">EJB05_37565</name>
</gene>
<dbReference type="AlphaFoldDB" id="A0A5J9TS16"/>
<reference evidence="2 3" key="1">
    <citation type="journal article" date="2019" name="Sci. Rep.">
        <title>A high-quality genome of Eragrostis curvula grass provides insights into Poaceae evolution and supports new strategies to enhance forage quality.</title>
        <authorList>
            <person name="Carballo J."/>
            <person name="Santos B.A.C.M."/>
            <person name="Zappacosta D."/>
            <person name="Garbus I."/>
            <person name="Selva J.P."/>
            <person name="Gallo C.A."/>
            <person name="Diaz A."/>
            <person name="Albertini E."/>
            <person name="Caccamo M."/>
            <person name="Echenique V."/>
        </authorList>
    </citation>
    <scope>NUCLEOTIDE SEQUENCE [LARGE SCALE GENOMIC DNA]</scope>
    <source>
        <strain evidence="3">cv. Victoria</strain>
        <tissue evidence="2">Leaf</tissue>
    </source>
</reference>
<feature type="non-terminal residue" evidence="2">
    <location>
        <position position="1"/>
    </location>
</feature>
<sequence>MKSLLPHELKALHLPQGKGTVTQRDEHVSSTSRDKGLKGAMLCRSEKTVEDVAELMGKYIEVKTKQVEAEAPKASQFSIKNCNALLAACSGGA</sequence>
<dbReference type="Proteomes" id="UP000324897">
    <property type="component" value="Unassembled WGS sequence"/>
</dbReference>
<organism evidence="2 3">
    <name type="scientific">Eragrostis curvula</name>
    <name type="common">weeping love grass</name>
    <dbReference type="NCBI Taxonomy" id="38414"/>
    <lineage>
        <taxon>Eukaryota</taxon>
        <taxon>Viridiplantae</taxon>
        <taxon>Streptophyta</taxon>
        <taxon>Embryophyta</taxon>
        <taxon>Tracheophyta</taxon>
        <taxon>Spermatophyta</taxon>
        <taxon>Magnoliopsida</taxon>
        <taxon>Liliopsida</taxon>
        <taxon>Poales</taxon>
        <taxon>Poaceae</taxon>
        <taxon>PACMAD clade</taxon>
        <taxon>Chloridoideae</taxon>
        <taxon>Eragrostideae</taxon>
        <taxon>Eragrostidinae</taxon>
        <taxon>Eragrostis</taxon>
    </lineage>
</organism>
<name>A0A5J9TS16_9POAL</name>
<evidence type="ECO:0000313" key="2">
    <source>
        <dbReference type="EMBL" id="TVU14119.1"/>
    </source>
</evidence>
<feature type="region of interest" description="Disordered" evidence="1">
    <location>
        <begin position="15"/>
        <end position="37"/>
    </location>
</feature>
<proteinExistence type="predicted"/>
<evidence type="ECO:0000313" key="3">
    <source>
        <dbReference type="Proteomes" id="UP000324897"/>
    </source>
</evidence>
<evidence type="ECO:0000256" key="1">
    <source>
        <dbReference type="SAM" id="MobiDB-lite"/>
    </source>
</evidence>
<feature type="compositionally biased region" description="Basic and acidic residues" evidence="1">
    <location>
        <begin position="23"/>
        <end position="37"/>
    </location>
</feature>
<protein>
    <submittedName>
        <fullName evidence="2">Uncharacterized protein</fullName>
    </submittedName>
</protein>